<sequence length="367" mass="42607">MKKIAIVRYNLSKIGGAEKVAINMANELSQYYDVKLLSILLDEDGFINYDINPNVTLINFHKGDLRIRTATLKLTGKLRDYIKREKIEVIFSITPLTNTMVRLATLGLNVKIVFCDHHSLEFRDFRSREVQRFVGAKFFDKIVTLTEEDRIKYSDKYNIPINKVNAIYNWIDEEDSENTPFDNEINKIITVGRFHSQKGYDYLAEVAIKVLSQHPDWQWDIYGSGDKLIEQELKRKLEEGCVSSQVNFKGNVKGTENIYPNHSIYVMTSRYEGLPLVLLEAQQYNLPIVSFRCPTGPNEIVEDGINGFLIDCYDTDQMSEKLLELMKNDDLRQSFSEHAKDNMDKFDKNKILNQWIYLIEEIGADNR</sequence>
<dbReference type="OrthoDB" id="9787617at2"/>
<dbReference type="PATRIC" id="fig|1303.81.peg.1272"/>
<dbReference type="PANTHER" id="PTHR12526:SF630">
    <property type="entry name" value="GLYCOSYLTRANSFERASE"/>
    <property type="match status" value="1"/>
</dbReference>
<evidence type="ECO:0000313" key="2">
    <source>
        <dbReference type="EMBL" id="KXT90865.1"/>
    </source>
</evidence>
<proteinExistence type="predicted"/>
<dbReference type="AlphaFoldDB" id="A0A139PKM3"/>
<accession>A0A139PKM3</accession>
<dbReference type="PANTHER" id="PTHR12526">
    <property type="entry name" value="GLYCOSYLTRANSFERASE"/>
    <property type="match status" value="1"/>
</dbReference>
<reference evidence="2 3" key="1">
    <citation type="submission" date="2016-01" db="EMBL/GenBank/DDBJ databases">
        <title>Highly variable Streptococcus oralis are common among viridans streptococci isolated from primates.</title>
        <authorList>
            <person name="Denapaite D."/>
            <person name="Rieger M."/>
            <person name="Koendgen S."/>
            <person name="Brueckner R."/>
            <person name="Ochigava I."/>
            <person name="Kappeler P."/>
            <person name="Maetz-Rensing K."/>
            <person name="Leendertz F."/>
            <person name="Hakenbeck R."/>
        </authorList>
    </citation>
    <scope>NUCLEOTIDE SEQUENCE [LARGE SCALE GENOMIC DNA]</scope>
    <source>
        <strain evidence="2 3">DD21</strain>
    </source>
</reference>
<gene>
    <name evidence="2" type="ORF">SORDD21_01038</name>
</gene>
<dbReference type="Pfam" id="PF00534">
    <property type="entry name" value="Glycos_transf_1"/>
    <property type="match status" value="1"/>
</dbReference>
<keyword evidence="2" id="KW-0808">Transferase</keyword>
<dbReference type="Gene3D" id="3.40.50.2000">
    <property type="entry name" value="Glycogen Phosphorylase B"/>
    <property type="match status" value="2"/>
</dbReference>
<dbReference type="EC" id="2.4.1.52" evidence="2"/>
<protein>
    <submittedName>
        <fullName evidence="2">Poly(Glycerol-phosphate) alpha-glucosyltransferase</fullName>
        <ecNumber evidence="2">2.4.1.52</ecNumber>
    </submittedName>
</protein>
<organism evidence="2 3">
    <name type="scientific">Streptococcus oralis</name>
    <dbReference type="NCBI Taxonomy" id="1303"/>
    <lineage>
        <taxon>Bacteria</taxon>
        <taxon>Bacillati</taxon>
        <taxon>Bacillota</taxon>
        <taxon>Bacilli</taxon>
        <taxon>Lactobacillales</taxon>
        <taxon>Streptococcaceae</taxon>
        <taxon>Streptococcus</taxon>
    </lineage>
</organism>
<keyword evidence="2" id="KW-0328">Glycosyltransferase</keyword>
<dbReference type="EMBL" id="LQZP01000264">
    <property type="protein sequence ID" value="KXT90865.1"/>
    <property type="molecule type" value="Genomic_DNA"/>
</dbReference>
<name>A0A139PKM3_STROR</name>
<dbReference type="SUPFAM" id="SSF53756">
    <property type="entry name" value="UDP-Glycosyltransferase/glycogen phosphorylase"/>
    <property type="match status" value="1"/>
</dbReference>
<dbReference type="InterPro" id="IPR001296">
    <property type="entry name" value="Glyco_trans_1"/>
</dbReference>
<dbReference type="CDD" id="cd03820">
    <property type="entry name" value="GT4_AmsD-like"/>
    <property type="match status" value="1"/>
</dbReference>
<evidence type="ECO:0000259" key="1">
    <source>
        <dbReference type="Pfam" id="PF00534"/>
    </source>
</evidence>
<comment type="caution">
    <text evidence="2">The sequence shown here is derived from an EMBL/GenBank/DDBJ whole genome shotgun (WGS) entry which is preliminary data.</text>
</comment>
<dbReference type="GO" id="GO:0047265">
    <property type="term" value="F:poly(glycerol-phosphate) alpha-glucosyltransferase activity"/>
    <property type="evidence" value="ECO:0007669"/>
    <property type="project" value="UniProtKB-EC"/>
</dbReference>
<evidence type="ECO:0000313" key="3">
    <source>
        <dbReference type="Proteomes" id="UP000070053"/>
    </source>
</evidence>
<feature type="domain" description="Glycosyl transferase family 1" evidence="1">
    <location>
        <begin position="173"/>
        <end position="340"/>
    </location>
</feature>
<dbReference type="Proteomes" id="UP000070053">
    <property type="component" value="Unassembled WGS sequence"/>
</dbReference>